<keyword evidence="3" id="KW-1185">Reference proteome</keyword>
<dbReference type="EMBL" id="CAMAPF010000012">
    <property type="protein sequence ID" value="CAH9067232.1"/>
    <property type="molecule type" value="Genomic_DNA"/>
</dbReference>
<protein>
    <submittedName>
        <fullName evidence="2">Uncharacterized protein</fullName>
    </submittedName>
</protein>
<proteinExistence type="predicted"/>
<dbReference type="AlphaFoldDB" id="A0AAV0C407"/>
<reference evidence="2" key="1">
    <citation type="submission" date="2022-07" db="EMBL/GenBank/DDBJ databases">
        <authorList>
            <person name="Macas J."/>
            <person name="Novak P."/>
            <person name="Neumann P."/>
        </authorList>
    </citation>
    <scope>NUCLEOTIDE SEQUENCE</scope>
</reference>
<accession>A0AAV0C407</accession>
<evidence type="ECO:0000256" key="1">
    <source>
        <dbReference type="SAM" id="MobiDB-lite"/>
    </source>
</evidence>
<evidence type="ECO:0000313" key="2">
    <source>
        <dbReference type="EMBL" id="CAH9067232.1"/>
    </source>
</evidence>
<comment type="caution">
    <text evidence="2">The sequence shown here is derived from an EMBL/GenBank/DDBJ whole genome shotgun (WGS) entry which is preliminary data.</text>
</comment>
<organism evidence="2 3">
    <name type="scientific">Cuscuta epithymum</name>
    <dbReference type="NCBI Taxonomy" id="186058"/>
    <lineage>
        <taxon>Eukaryota</taxon>
        <taxon>Viridiplantae</taxon>
        <taxon>Streptophyta</taxon>
        <taxon>Embryophyta</taxon>
        <taxon>Tracheophyta</taxon>
        <taxon>Spermatophyta</taxon>
        <taxon>Magnoliopsida</taxon>
        <taxon>eudicotyledons</taxon>
        <taxon>Gunneridae</taxon>
        <taxon>Pentapetalae</taxon>
        <taxon>asterids</taxon>
        <taxon>lamiids</taxon>
        <taxon>Solanales</taxon>
        <taxon>Convolvulaceae</taxon>
        <taxon>Cuscuteae</taxon>
        <taxon>Cuscuta</taxon>
        <taxon>Cuscuta subgen. Cuscuta</taxon>
    </lineage>
</organism>
<feature type="region of interest" description="Disordered" evidence="1">
    <location>
        <begin position="1"/>
        <end position="50"/>
    </location>
</feature>
<gene>
    <name evidence="2" type="ORF">CEPIT_LOCUS2541</name>
</gene>
<evidence type="ECO:0000313" key="3">
    <source>
        <dbReference type="Proteomes" id="UP001152523"/>
    </source>
</evidence>
<sequence length="401" mass="45076">MKRQMDDDCPQQVTKDPKLIKLSKPLPSRTDHHPLNGVDEQAVAPPPPSNVNAAGVVLPRQIRMSRGNIRANSRAKVCAFYVPDDWKSYGGDVFALALDKAAETSDDLCLCTNVACVLRIVLPDLKDELLNALYQLGVSPMVVSIPSQADEHLITFDDIPEYDWPNILVRGAFCIFTLFRTVSPAHYTQCMLKRFEALKSIVGCVPNAEIPIPLNQSKASILRMKLGSNRALIKRTIELILGFKNGYQSIASVMRYVAKILSYNVRDDFTFIYYTFGKYESPVLSDPRVEQEVVKLEEALELMKDSDYPQFTRYLASTADLFKLEGSRFPTLMSVAQKIKAEEQRSGVLSGSETNHYQFVLSKSFGADKDLVKDLCRIHSAGMAEKQRSMVEWLTTDLEDF</sequence>
<dbReference type="Proteomes" id="UP001152523">
    <property type="component" value="Unassembled WGS sequence"/>
</dbReference>
<name>A0AAV0C407_9ASTE</name>